<gene>
    <name evidence="1" type="ORF">S06H3_67168</name>
</gene>
<organism evidence="1">
    <name type="scientific">marine sediment metagenome</name>
    <dbReference type="NCBI Taxonomy" id="412755"/>
    <lineage>
        <taxon>unclassified sequences</taxon>
        <taxon>metagenomes</taxon>
        <taxon>ecological metagenomes</taxon>
    </lineage>
</organism>
<protein>
    <submittedName>
        <fullName evidence="1">Uncharacterized protein</fullName>
    </submittedName>
</protein>
<dbReference type="EMBL" id="BARV01046310">
    <property type="protein sequence ID" value="GAI64777.1"/>
    <property type="molecule type" value="Genomic_DNA"/>
</dbReference>
<evidence type="ECO:0000313" key="1">
    <source>
        <dbReference type="EMBL" id="GAI64777.1"/>
    </source>
</evidence>
<name>X1Q8F4_9ZZZZ</name>
<dbReference type="AlphaFoldDB" id="X1Q8F4"/>
<sequence length="31" mass="3455">KLTERPIKAKMATIIEFIIPSGIKEAQSKRG</sequence>
<feature type="non-terminal residue" evidence="1">
    <location>
        <position position="31"/>
    </location>
</feature>
<proteinExistence type="predicted"/>
<accession>X1Q8F4</accession>
<feature type="non-terminal residue" evidence="1">
    <location>
        <position position="1"/>
    </location>
</feature>
<reference evidence="1" key="1">
    <citation type="journal article" date="2014" name="Front. Microbiol.">
        <title>High frequency of phylogenetically diverse reductive dehalogenase-homologous genes in deep subseafloor sedimentary metagenomes.</title>
        <authorList>
            <person name="Kawai M."/>
            <person name="Futagami T."/>
            <person name="Toyoda A."/>
            <person name="Takaki Y."/>
            <person name="Nishi S."/>
            <person name="Hori S."/>
            <person name="Arai W."/>
            <person name="Tsubouchi T."/>
            <person name="Morono Y."/>
            <person name="Uchiyama I."/>
            <person name="Ito T."/>
            <person name="Fujiyama A."/>
            <person name="Inagaki F."/>
            <person name="Takami H."/>
        </authorList>
    </citation>
    <scope>NUCLEOTIDE SEQUENCE</scope>
    <source>
        <strain evidence="1">Expedition CK06-06</strain>
    </source>
</reference>
<comment type="caution">
    <text evidence="1">The sequence shown here is derived from an EMBL/GenBank/DDBJ whole genome shotgun (WGS) entry which is preliminary data.</text>
</comment>